<protein>
    <submittedName>
        <fullName evidence="1">Uncharacterized protein</fullName>
    </submittedName>
</protein>
<name>W6U868_ECHGR</name>
<sequence>MKRHLHPSFVLTASSQRLFVFTEALILNFTMTLVKRDGKFLLGKATYAVSAVELSMFYQVNCTNCKKMKCHEKQEFVFKSVSTSNRNLKKALLLNFAYLNDSEPVLYYLHMLSWTPLQE</sequence>
<dbReference type="RefSeq" id="XP_024345778.1">
    <property type="nucleotide sequence ID" value="XM_024499800.1"/>
</dbReference>
<proteinExistence type="predicted"/>
<dbReference type="Proteomes" id="UP000019149">
    <property type="component" value="Unassembled WGS sequence"/>
</dbReference>
<organism evidence="1 2">
    <name type="scientific">Echinococcus granulosus</name>
    <name type="common">Hydatid tapeworm</name>
    <dbReference type="NCBI Taxonomy" id="6210"/>
    <lineage>
        <taxon>Eukaryota</taxon>
        <taxon>Metazoa</taxon>
        <taxon>Spiralia</taxon>
        <taxon>Lophotrochozoa</taxon>
        <taxon>Platyhelminthes</taxon>
        <taxon>Cestoda</taxon>
        <taxon>Eucestoda</taxon>
        <taxon>Cyclophyllidea</taxon>
        <taxon>Taeniidae</taxon>
        <taxon>Echinococcus</taxon>
        <taxon>Echinococcus granulosus group</taxon>
    </lineage>
</organism>
<dbReference type="EMBL" id="APAU02000233">
    <property type="protein sequence ID" value="EUB54582.1"/>
    <property type="molecule type" value="Genomic_DNA"/>
</dbReference>
<reference evidence="1 2" key="1">
    <citation type="journal article" date="2013" name="Nat. Genet.">
        <title>The genome of the hydatid tapeworm Echinococcus granulosus.</title>
        <authorList>
            <person name="Zheng H."/>
            <person name="Zhang W."/>
            <person name="Zhang L."/>
            <person name="Zhang Z."/>
            <person name="Li J."/>
            <person name="Lu G."/>
            <person name="Zhu Y."/>
            <person name="Wang Y."/>
            <person name="Huang Y."/>
            <person name="Liu J."/>
            <person name="Kang H."/>
            <person name="Chen J."/>
            <person name="Wang L."/>
            <person name="Chen A."/>
            <person name="Yu S."/>
            <person name="Gao Z."/>
            <person name="Jin L."/>
            <person name="Gu W."/>
            <person name="Wang Z."/>
            <person name="Zhao L."/>
            <person name="Shi B."/>
            <person name="Wen H."/>
            <person name="Lin R."/>
            <person name="Jones M.K."/>
            <person name="Brejova B."/>
            <person name="Vinar T."/>
            <person name="Zhao G."/>
            <person name="McManus D.P."/>
            <person name="Chen Z."/>
            <person name="Zhou Y."/>
            <person name="Wang S."/>
        </authorList>
    </citation>
    <scope>NUCLEOTIDE SEQUENCE [LARGE SCALE GENOMIC DNA]</scope>
</reference>
<dbReference type="GeneID" id="36346266"/>
<dbReference type="CTD" id="36346266"/>
<comment type="caution">
    <text evidence="1">The sequence shown here is derived from an EMBL/GenBank/DDBJ whole genome shotgun (WGS) entry which is preliminary data.</text>
</comment>
<accession>W6U868</accession>
<dbReference type="KEGG" id="egl:EGR_10551"/>
<evidence type="ECO:0000313" key="2">
    <source>
        <dbReference type="Proteomes" id="UP000019149"/>
    </source>
</evidence>
<evidence type="ECO:0000313" key="1">
    <source>
        <dbReference type="EMBL" id="EUB54582.1"/>
    </source>
</evidence>
<dbReference type="AlphaFoldDB" id="W6U868"/>
<keyword evidence="2" id="KW-1185">Reference proteome</keyword>
<gene>
    <name evidence="1" type="ORF">EGR_10551</name>
</gene>